<feature type="region of interest" description="Disordered" evidence="1">
    <location>
        <begin position="360"/>
        <end position="393"/>
    </location>
</feature>
<feature type="compositionally biased region" description="Basic residues" evidence="1">
    <location>
        <begin position="360"/>
        <end position="372"/>
    </location>
</feature>
<dbReference type="Proteomes" id="UP001201812">
    <property type="component" value="Unassembled WGS sequence"/>
</dbReference>
<protein>
    <submittedName>
        <fullName evidence="3">Piezo domain-containing protein</fullName>
    </submittedName>
</protein>
<evidence type="ECO:0000313" key="3">
    <source>
        <dbReference type="EMBL" id="KAI1714385.1"/>
    </source>
</evidence>
<dbReference type="GO" id="GO:0016020">
    <property type="term" value="C:membrane"/>
    <property type="evidence" value="ECO:0007669"/>
    <property type="project" value="InterPro"/>
</dbReference>
<dbReference type="EMBL" id="JAKKPZ010000013">
    <property type="protein sequence ID" value="KAI1714385.1"/>
    <property type="molecule type" value="Genomic_DNA"/>
</dbReference>
<dbReference type="Pfam" id="PF15917">
    <property type="entry name" value="Piezo_TM25-28"/>
    <property type="match status" value="1"/>
</dbReference>
<evidence type="ECO:0000313" key="4">
    <source>
        <dbReference type="Proteomes" id="UP001201812"/>
    </source>
</evidence>
<feature type="domain" description="Piezo TM25-28" evidence="2">
    <location>
        <begin position="10"/>
        <end position="119"/>
    </location>
</feature>
<gene>
    <name evidence="3" type="ORF">DdX_08480</name>
</gene>
<proteinExistence type="predicted"/>
<dbReference type="InterPro" id="IPR027272">
    <property type="entry name" value="Piezo"/>
</dbReference>
<evidence type="ECO:0000256" key="1">
    <source>
        <dbReference type="SAM" id="MobiDB-lite"/>
    </source>
</evidence>
<sequence length="393" mass="43990">MSGIDADILAQCEVPHQETGIFYDGLCFAFLLVQRRIFGSEYFKHVIAELNAQRFFASRGAELINMIKKEEILEAQEKEKAVLAKVKAKMERIKSKHNKEAVKADQSKTQDQAKRAEPDDKAVLDELKPKPVALSVIPPLSQPESSHMLRTDLSYLRLRRPSQTALPKPKRSVVKAPNEPTIAVQEEGDNISDEDLWSVESPGDNLKKASINHVIAESGVKGLGPLQLLNFAFKKGALSDAMKESNEIEATHDRLERQMEQTYGVADYQSIRRAILKAMSRQKAKADYDEDTFDEDAASMAITGPESSVMLPQSAIRRLSMIGAAPVGFEYFSHGVQRAQVPFETRQLLAGVYEDESLTKTKKIPKQKKKTNKFCQTLRDDDTKNMHSNKLSG</sequence>
<dbReference type="PANTHER" id="PTHR47049:SF2">
    <property type="entry name" value="PIEZO-TYPE MECHANOSENSITIVE ION CHANNEL HOMOLOG"/>
    <property type="match status" value="1"/>
</dbReference>
<name>A0AAD4N7S2_9BILA</name>
<dbReference type="AlphaFoldDB" id="A0AAD4N7S2"/>
<organism evidence="3 4">
    <name type="scientific">Ditylenchus destructor</name>
    <dbReference type="NCBI Taxonomy" id="166010"/>
    <lineage>
        <taxon>Eukaryota</taxon>
        <taxon>Metazoa</taxon>
        <taxon>Ecdysozoa</taxon>
        <taxon>Nematoda</taxon>
        <taxon>Chromadorea</taxon>
        <taxon>Rhabditida</taxon>
        <taxon>Tylenchina</taxon>
        <taxon>Tylenchomorpha</taxon>
        <taxon>Sphaerularioidea</taxon>
        <taxon>Anguinidae</taxon>
        <taxon>Anguininae</taxon>
        <taxon>Ditylenchus</taxon>
    </lineage>
</organism>
<reference evidence="3" key="1">
    <citation type="submission" date="2022-01" db="EMBL/GenBank/DDBJ databases">
        <title>Genome Sequence Resource for Two Populations of Ditylenchus destructor, the Migratory Endoparasitic Phytonematode.</title>
        <authorList>
            <person name="Zhang H."/>
            <person name="Lin R."/>
            <person name="Xie B."/>
        </authorList>
    </citation>
    <scope>NUCLEOTIDE SEQUENCE</scope>
    <source>
        <strain evidence="3">BazhouSP</strain>
    </source>
</reference>
<dbReference type="GO" id="GO:0008381">
    <property type="term" value="F:mechanosensitive monoatomic ion channel activity"/>
    <property type="evidence" value="ECO:0007669"/>
    <property type="project" value="InterPro"/>
</dbReference>
<accession>A0AAD4N7S2</accession>
<comment type="caution">
    <text evidence="3">The sequence shown here is derived from an EMBL/GenBank/DDBJ whole genome shotgun (WGS) entry which is preliminary data.</text>
</comment>
<feature type="region of interest" description="Disordered" evidence="1">
    <location>
        <begin position="94"/>
        <end position="123"/>
    </location>
</feature>
<evidence type="ECO:0000259" key="2">
    <source>
        <dbReference type="Pfam" id="PF15917"/>
    </source>
</evidence>
<dbReference type="PANTHER" id="PTHR47049">
    <property type="entry name" value="PIEZO-TYPE MECHANOSENSITIVE ION CHANNEL HOMOLOG"/>
    <property type="match status" value="1"/>
</dbReference>
<dbReference type="InterPro" id="IPR031805">
    <property type="entry name" value="Piezo_TM25-28"/>
</dbReference>
<keyword evidence="4" id="KW-1185">Reference proteome</keyword>